<reference evidence="1 2" key="1">
    <citation type="journal article" date="2013" name="Genome Biol.">
        <title>The genome sequence of the most widely cultivated cacao type and its use to identify candidate genes regulating pod color.</title>
        <authorList>
            <person name="Motamayor J.C."/>
            <person name="Mockaitis K."/>
            <person name="Schmutz J."/>
            <person name="Haiminen N."/>
            <person name="Iii D.L."/>
            <person name="Cornejo O."/>
            <person name="Findley S.D."/>
            <person name="Zheng P."/>
            <person name="Utro F."/>
            <person name="Royaert S."/>
            <person name="Saski C."/>
            <person name="Jenkins J."/>
            <person name="Podicheti R."/>
            <person name="Zhao M."/>
            <person name="Scheffler B.E."/>
            <person name="Stack J.C."/>
            <person name="Feltus F.A."/>
            <person name="Mustiga G.M."/>
            <person name="Amores F."/>
            <person name="Phillips W."/>
            <person name="Marelli J.P."/>
            <person name="May G.D."/>
            <person name="Shapiro H."/>
            <person name="Ma J."/>
            <person name="Bustamante C.D."/>
            <person name="Schnell R.J."/>
            <person name="Main D."/>
            <person name="Gilbert D."/>
            <person name="Parida L."/>
            <person name="Kuhn D.N."/>
        </authorList>
    </citation>
    <scope>NUCLEOTIDE SEQUENCE [LARGE SCALE GENOMIC DNA]</scope>
    <source>
        <strain evidence="2">cv. Matina 1-6</strain>
    </source>
</reference>
<dbReference type="Gramene" id="EOY27877">
    <property type="protein sequence ID" value="EOY27877"/>
    <property type="gene ID" value="TCM_029599"/>
</dbReference>
<proteinExistence type="predicted"/>
<dbReference type="Proteomes" id="UP000026915">
    <property type="component" value="Chromosome 6"/>
</dbReference>
<gene>
    <name evidence="1" type="ORF">TCM_029599</name>
</gene>
<name>A0A061GFD9_THECC</name>
<evidence type="ECO:0000313" key="1">
    <source>
        <dbReference type="EMBL" id="EOY27877.1"/>
    </source>
</evidence>
<evidence type="ECO:0000313" key="2">
    <source>
        <dbReference type="Proteomes" id="UP000026915"/>
    </source>
</evidence>
<keyword evidence="2" id="KW-1185">Reference proteome</keyword>
<dbReference type="EMBL" id="CM001884">
    <property type="protein sequence ID" value="EOY27877.1"/>
    <property type="molecule type" value="Genomic_DNA"/>
</dbReference>
<protein>
    <submittedName>
        <fullName evidence="1">Uncharacterized protein</fullName>
    </submittedName>
</protein>
<sequence length="80" mass="9068">MPVDGRSSGILSIWDKSFFFLSSKLVRDFNAIQNADERGDVSLWELASQMSMSLLISLLVLLGYESEKPRRNDDCNPLFP</sequence>
<dbReference type="HOGENOM" id="CLU_2594637_0_0_1"/>
<accession>A0A061GFD9</accession>
<dbReference type="AlphaFoldDB" id="A0A061GFD9"/>
<dbReference type="InParanoid" id="A0A061GFD9"/>
<organism evidence="1 2">
    <name type="scientific">Theobroma cacao</name>
    <name type="common">Cacao</name>
    <name type="synonym">Cocoa</name>
    <dbReference type="NCBI Taxonomy" id="3641"/>
    <lineage>
        <taxon>Eukaryota</taxon>
        <taxon>Viridiplantae</taxon>
        <taxon>Streptophyta</taxon>
        <taxon>Embryophyta</taxon>
        <taxon>Tracheophyta</taxon>
        <taxon>Spermatophyta</taxon>
        <taxon>Magnoliopsida</taxon>
        <taxon>eudicotyledons</taxon>
        <taxon>Gunneridae</taxon>
        <taxon>Pentapetalae</taxon>
        <taxon>rosids</taxon>
        <taxon>malvids</taxon>
        <taxon>Malvales</taxon>
        <taxon>Malvaceae</taxon>
        <taxon>Byttnerioideae</taxon>
        <taxon>Theobroma</taxon>
    </lineage>
</organism>